<sequence>MLDFYGRIASTQGLVRESVGNPLWRLVPDFLIPIINLEDCNPNESSVDLGTPQLDEGGGRSPSPLHVDGDGDEEFNLEDCSTTQKSHLLTTGHLCWTRGTVRAHPHCMVLETERDLCLV</sequence>
<comment type="caution">
    <text evidence="2">The sequence shown here is derived from an EMBL/GenBank/DDBJ whole genome shotgun (WGS) entry which is preliminary data.</text>
</comment>
<proteinExistence type="predicted"/>
<gene>
    <name evidence="2" type="ORF">AALO_G00029400</name>
</gene>
<accession>A0AAV6HBL3</accession>
<feature type="region of interest" description="Disordered" evidence="1">
    <location>
        <begin position="45"/>
        <end position="76"/>
    </location>
</feature>
<dbReference type="Proteomes" id="UP000823561">
    <property type="component" value="Chromosome 2"/>
</dbReference>
<dbReference type="EMBL" id="JADWDJ010000002">
    <property type="protein sequence ID" value="KAG5284688.1"/>
    <property type="molecule type" value="Genomic_DNA"/>
</dbReference>
<keyword evidence="3" id="KW-1185">Reference proteome</keyword>
<evidence type="ECO:0000313" key="2">
    <source>
        <dbReference type="EMBL" id="KAG5284688.1"/>
    </source>
</evidence>
<evidence type="ECO:0000313" key="3">
    <source>
        <dbReference type="Proteomes" id="UP000823561"/>
    </source>
</evidence>
<dbReference type="AlphaFoldDB" id="A0AAV6HBL3"/>
<name>A0AAV6HBL3_9TELE</name>
<protein>
    <submittedName>
        <fullName evidence="2">Uncharacterized protein</fullName>
    </submittedName>
</protein>
<organism evidence="2 3">
    <name type="scientific">Alosa alosa</name>
    <name type="common">allis shad</name>
    <dbReference type="NCBI Taxonomy" id="278164"/>
    <lineage>
        <taxon>Eukaryota</taxon>
        <taxon>Metazoa</taxon>
        <taxon>Chordata</taxon>
        <taxon>Craniata</taxon>
        <taxon>Vertebrata</taxon>
        <taxon>Euteleostomi</taxon>
        <taxon>Actinopterygii</taxon>
        <taxon>Neopterygii</taxon>
        <taxon>Teleostei</taxon>
        <taxon>Clupei</taxon>
        <taxon>Clupeiformes</taxon>
        <taxon>Clupeoidei</taxon>
        <taxon>Clupeidae</taxon>
        <taxon>Alosa</taxon>
    </lineage>
</organism>
<reference evidence="2" key="1">
    <citation type="submission" date="2020-10" db="EMBL/GenBank/DDBJ databases">
        <title>Chromosome-scale genome assembly of the Allis shad, Alosa alosa.</title>
        <authorList>
            <person name="Margot Z."/>
            <person name="Christophe K."/>
            <person name="Cabau C."/>
            <person name="Louis A."/>
            <person name="Berthelot C."/>
            <person name="Parey E."/>
            <person name="Roest Crollius H."/>
            <person name="Montfort J."/>
            <person name="Robinson-Rechavi M."/>
            <person name="Bucao C."/>
            <person name="Bouchez O."/>
            <person name="Gislard M."/>
            <person name="Lluch J."/>
            <person name="Milhes M."/>
            <person name="Lampietro C."/>
            <person name="Lopez Roques C."/>
            <person name="Donnadieu C."/>
            <person name="Braasch I."/>
            <person name="Desvignes T."/>
            <person name="Postlethwait J."/>
            <person name="Bobe J."/>
            <person name="Guiguen Y."/>
        </authorList>
    </citation>
    <scope>NUCLEOTIDE SEQUENCE</scope>
    <source>
        <strain evidence="2">M-15738</strain>
        <tissue evidence="2">Blood</tissue>
    </source>
</reference>
<evidence type="ECO:0000256" key="1">
    <source>
        <dbReference type="SAM" id="MobiDB-lite"/>
    </source>
</evidence>